<keyword evidence="2" id="KW-0812">Transmembrane</keyword>
<evidence type="ECO:0000256" key="2">
    <source>
        <dbReference type="SAM" id="Phobius"/>
    </source>
</evidence>
<feature type="transmembrane region" description="Helical" evidence="2">
    <location>
        <begin position="35"/>
        <end position="59"/>
    </location>
</feature>
<feature type="region of interest" description="Disordered" evidence="1">
    <location>
        <begin position="193"/>
        <end position="239"/>
    </location>
</feature>
<dbReference type="RefSeq" id="WP_197697015.1">
    <property type="nucleotide sequence ID" value="NZ_CP009211.1"/>
</dbReference>
<evidence type="ECO:0000313" key="3">
    <source>
        <dbReference type="EMBL" id="SNV57864.1"/>
    </source>
</evidence>
<dbReference type="Proteomes" id="UP000215374">
    <property type="component" value="Chromosome 1"/>
</dbReference>
<keyword evidence="2" id="KW-0472">Membrane</keyword>
<proteinExistence type="predicted"/>
<feature type="region of interest" description="Disordered" evidence="1">
    <location>
        <begin position="1"/>
        <end position="27"/>
    </location>
</feature>
<evidence type="ECO:0000313" key="4">
    <source>
        <dbReference type="Proteomes" id="UP000215374"/>
    </source>
</evidence>
<feature type="compositionally biased region" description="Polar residues" evidence="1">
    <location>
        <begin position="224"/>
        <end position="239"/>
    </location>
</feature>
<reference evidence="3 4" key="1">
    <citation type="submission" date="2017-06" db="EMBL/GenBank/DDBJ databases">
        <authorList>
            <consortium name="Pathogen Informatics"/>
        </authorList>
    </citation>
    <scope>NUCLEOTIDE SEQUENCE [LARGE SCALE GENOMIC DNA]</scope>
    <source>
        <strain evidence="3 4">NCTC13015</strain>
    </source>
</reference>
<evidence type="ECO:0008006" key="5">
    <source>
        <dbReference type="Google" id="ProtNLM"/>
    </source>
</evidence>
<keyword evidence="2" id="KW-1133">Transmembrane helix</keyword>
<accession>A0A239YI54</accession>
<evidence type="ECO:0000256" key="1">
    <source>
        <dbReference type="SAM" id="MobiDB-lite"/>
    </source>
</evidence>
<dbReference type="AlphaFoldDB" id="A0A239YI54"/>
<feature type="transmembrane region" description="Helical" evidence="2">
    <location>
        <begin position="79"/>
        <end position="104"/>
    </location>
</feature>
<protein>
    <recommendedName>
        <fullName evidence="5">Alkaline shock response membrane anchor protein AmaP</fullName>
    </recommendedName>
</protein>
<gene>
    <name evidence="3" type="ORF">SAMEA4535761_00419</name>
</gene>
<dbReference type="EMBL" id="LT906467">
    <property type="protein sequence ID" value="SNV57864.1"/>
    <property type="molecule type" value="Genomic_DNA"/>
</dbReference>
<organism evidence="3 4">
    <name type="scientific">Corynebacterium imitans</name>
    <dbReference type="NCBI Taxonomy" id="156978"/>
    <lineage>
        <taxon>Bacteria</taxon>
        <taxon>Bacillati</taxon>
        <taxon>Actinomycetota</taxon>
        <taxon>Actinomycetes</taxon>
        <taxon>Mycobacteriales</taxon>
        <taxon>Corynebacteriaceae</taxon>
        <taxon>Corynebacterium</taxon>
    </lineage>
</organism>
<name>A0A239YI54_9CORY</name>
<sequence>MTAPANAQPAGQPEPTQPVGPHPGDEPRANPAARWLTILIAIVLLACAGVVGRDLWYYFQNDDSSDSWLRPVFEFVGRAVIDVPAVTVGIIIAIVGLFLIIYAFMPRAHTHVRVNSQASIWTRPVDIARKATNVTRSEVGNSRIQSRADRKKLRVQVEDDGTGASLQERLAYTLQGELQGLKTPPAISVKVLPKAQDPATTAGSPGTSAGADAAVTPATADTGSTAVQPLPEQTQGVQR</sequence>
<feature type="compositionally biased region" description="Low complexity" evidence="1">
    <location>
        <begin position="207"/>
        <end position="223"/>
    </location>
</feature>